<comment type="caution">
    <text evidence="6">The sequence shown here is derived from an EMBL/GenBank/DDBJ whole genome shotgun (WGS) entry which is preliminary data.</text>
</comment>
<dbReference type="InterPro" id="IPR001279">
    <property type="entry name" value="Metallo-B-lactamas"/>
</dbReference>
<reference evidence="6 7" key="1">
    <citation type="submission" date="2024-03" db="EMBL/GenBank/DDBJ databases">
        <title>Draft genome sequence of Pseudonocardia sp. DW16-2.</title>
        <authorList>
            <person name="Duangmal K."/>
        </authorList>
    </citation>
    <scope>NUCLEOTIDE SEQUENCE [LARGE SCALE GENOMIC DNA]</scope>
    <source>
        <strain evidence="6 7">DW16-2</strain>
    </source>
</reference>
<dbReference type="PANTHER" id="PTHR42978">
    <property type="entry name" value="QUORUM-QUENCHING LACTONASE YTNP-RELATED-RELATED"/>
    <property type="match status" value="1"/>
</dbReference>
<dbReference type="CDD" id="cd07720">
    <property type="entry name" value="OPHC2-like_MBL-fold"/>
    <property type="match status" value="1"/>
</dbReference>
<gene>
    <name evidence="6" type="ORF">WJX68_02440</name>
</gene>
<name>A0ABU8T1F7_9PSEU</name>
<dbReference type="SMART" id="SM00849">
    <property type="entry name" value="Lactamase_B"/>
    <property type="match status" value="1"/>
</dbReference>
<evidence type="ECO:0000256" key="1">
    <source>
        <dbReference type="ARBA" id="ARBA00007749"/>
    </source>
</evidence>
<evidence type="ECO:0000313" key="7">
    <source>
        <dbReference type="Proteomes" id="UP001364211"/>
    </source>
</evidence>
<dbReference type="InterPro" id="IPR051013">
    <property type="entry name" value="MBL_superfamily_lactonases"/>
</dbReference>
<organism evidence="6 7">
    <name type="scientific">Pseudonocardia spirodelae</name>
    <dbReference type="NCBI Taxonomy" id="3133431"/>
    <lineage>
        <taxon>Bacteria</taxon>
        <taxon>Bacillati</taxon>
        <taxon>Actinomycetota</taxon>
        <taxon>Actinomycetes</taxon>
        <taxon>Pseudonocardiales</taxon>
        <taxon>Pseudonocardiaceae</taxon>
        <taxon>Pseudonocardia</taxon>
    </lineage>
</organism>
<dbReference type="PANTHER" id="PTHR42978:SF6">
    <property type="entry name" value="QUORUM-QUENCHING LACTONASE YTNP-RELATED"/>
    <property type="match status" value="1"/>
</dbReference>
<keyword evidence="7" id="KW-1185">Reference proteome</keyword>
<evidence type="ECO:0000313" key="6">
    <source>
        <dbReference type="EMBL" id="MEJ8277777.1"/>
    </source>
</evidence>
<dbReference type="RefSeq" id="WP_340285903.1">
    <property type="nucleotide sequence ID" value="NZ_JBBJUP010000002.1"/>
</dbReference>
<evidence type="ECO:0000259" key="5">
    <source>
        <dbReference type="SMART" id="SM00849"/>
    </source>
</evidence>
<proteinExistence type="inferred from homology"/>
<accession>A0ABU8T1F7</accession>
<evidence type="ECO:0000256" key="4">
    <source>
        <dbReference type="ARBA" id="ARBA00022833"/>
    </source>
</evidence>
<evidence type="ECO:0000256" key="3">
    <source>
        <dbReference type="ARBA" id="ARBA00022801"/>
    </source>
</evidence>
<protein>
    <submittedName>
        <fullName evidence="6">MBL fold metallo-hydrolase</fullName>
    </submittedName>
</protein>
<dbReference type="Proteomes" id="UP001364211">
    <property type="component" value="Unassembled WGS sequence"/>
</dbReference>
<dbReference type="Gene3D" id="3.60.15.10">
    <property type="entry name" value="Ribonuclease Z/Hydroxyacylglutathione hydrolase-like"/>
    <property type="match status" value="1"/>
</dbReference>
<dbReference type="EMBL" id="JBBJUP010000002">
    <property type="protein sequence ID" value="MEJ8277777.1"/>
    <property type="molecule type" value="Genomic_DNA"/>
</dbReference>
<comment type="similarity">
    <text evidence="1">Belongs to the metallo-beta-lactamase superfamily.</text>
</comment>
<dbReference type="SUPFAM" id="SSF56281">
    <property type="entry name" value="Metallo-hydrolase/oxidoreductase"/>
    <property type="match status" value="1"/>
</dbReference>
<keyword evidence="4" id="KW-0862">Zinc</keyword>
<keyword evidence="3" id="KW-0378">Hydrolase</keyword>
<dbReference type="InterPro" id="IPR036866">
    <property type="entry name" value="RibonucZ/Hydroxyglut_hydro"/>
</dbReference>
<feature type="domain" description="Metallo-beta-lactamase" evidence="5">
    <location>
        <begin position="58"/>
        <end position="260"/>
    </location>
</feature>
<sequence length="281" mass="29434">MAQPAPSRTVTVGDIAITYLPDGEGHFDPVGMFPASVDQQAWERHSRWLDGDGRVVVSIGGFLIRSGDRTVVVDLGLGVAEVEIPGFATATSGKLLESLAAAGVSPGEVDTVLYTHLHSDHTGWTSGDGGLTFPNAVHLVGDEAEVAFWRDNPDAPFAPPADTVLDPISPRLEFCADGQSVAPGVTVRATPGHTPGHQSVVVSSGAERAVLLGDVAHCPAQLPEPEWSVLFDVDPVTASATRERLLDELEGTGTVVGCGHFPEAAFGRIVRGEGTRYWSAG</sequence>
<evidence type="ECO:0000256" key="2">
    <source>
        <dbReference type="ARBA" id="ARBA00022723"/>
    </source>
</evidence>
<dbReference type="Pfam" id="PF00753">
    <property type="entry name" value="Lactamase_B"/>
    <property type="match status" value="1"/>
</dbReference>
<keyword evidence="2" id="KW-0479">Metal-binding</keyword>